<dbReference type="Proteomes" id="UP000292704">
    <property type="component" value="Unassembled WGS sequence"/>
</dbReference>
<protein>
    <submittedName>
        <fullName evidence="2">Histidine kinase</fullName>
    </submittedName>
</protein>
<dbReference type="AlphaFoldDB" id="A0A482XTW6"/>
<dbReference type="GO" id="GO:0016301">
    <property type="term" value="F:kinase activity"/>
    <property type="evidence" value="ECO:0007669"/>
    <property type="project" value="UniProtKB-KW"/>
</dbReference>
<evidence type="ECO:0000313" key="2">
    <source>
        <dbReference type="EMBL" id="RZH66458.1"/>
    </source>
</evidence>
<name>A0A482XTW6_9EURY</name>
<dbReference type="Pfam" id="PF20587">
    <property type="entry name" value="DUF6789"/>
    <property type="match status" value="1"/>
</dbReference>
<organism evidence="2 3">
    <name type="scientific">Natrinema altunense</name>
    <dbReference type="NCBI Taxonomy" id="222984"/>
    <lineage>
        <taxon>Archaea</taxon>
        <taxon>Methanobacteriati</taxon>
        <taxon>Methanobacteriota</taxon>
        <taxon>Stenosarchaea group</taxon>
        <taxon>Halobacteria</taxon>
        <taxon>Halobacteriales</taxon>
        <taxon>Natrialbaceae</taxon>
        <taxon>Natrinema</taxon>
    </lineage>
</organism>
<dbReference type="OrthoDB" id="204680at2157"/>
<accession>A0A482XTW6</accession>
<dbReference type="RefSeq" id="WP_130171693.1">
    <property type="nucleotide sequence ID" value="NZ_SHMR01000009.1"/>
</dbReference>
<proteinExistence type="predicted"/>
<keyword evidence="2" id="KW-0418">Kinase</keyword>
<feature type="transmembrane region" description="Helical" evidence="1">
    <location>
        <begin position="21"/>
        <end position="48"/>
    </location>
</feature>
<feature type="transmembrane region" description="Helical" evidence="1">
    <location>
        <begin position="94"/>
        <end position="116"/>
    </location>
</feature>
<sequence length="161" mass="16229">MATETGRGVRTISHRSNWMAGVGGGVAGGIVMGALMLVMNDAVIAVAIPSLYFLAPPATVPVGMAVHVFHGAVLGLAFAGLAGVLGVESTGRVVGLGLVWGVVIWVVLAGLLMPVWLSAVGSPASPPVPNFAPPSLLWHAVYGLVLGGVYGVLRDGTDSSH</sequence>
<evidence type="ECO:0000313" key="3">
    <source>
        <dbReference type="Proteomes" id="UP000292704"/>
    </source>
</evidence>
<keyword evidence="1" id="KW-0812">Transmembrane</keyword>
<gene>
    <name evidence="2" type="ORF">ELS17_17425</name>
</gene>
<evidence type="ECO:0000256" key="1">
    <source>
        <dbReference type="SAM" id="Phobius"/>
    </source>
</evidence>
<keyword evidence="1" id="KW-1133">Transmembrane helix</keyword>
<keyword evidence="1" id="KW-0472">Membrane</keyword>
<comment type="caution">
    <text evidence="2">The sequence shown here is derived from an EMBL/GenBank/DDBJ whole genome shotgun (WGS) entry which is preliminary data.</text>
</comment>
<dbReference type="EMBL" id="SHMR01000009">
    <property type="protein sequence ID" value="RZH66458.1"/>
    <property type="molecule type" value="Genomic_DNA"/>
</dbReference>
<reference evidence="2 3" key="1">
    <citation type="submission" date="2019-02" db="EMBL/GenBank/DDBJ databases">
        <title>Genome analysis provides insights into bioremediation potentialities and Haloocin production by Natrinema altunense strain 4.1R isolated from Chott Douz in Tunisian desert.</title>
        <authorList>
            <person name="Najjari A."/>
            <person name="Youssef N."/>
            <person name="Ben Dhia O."/>
            <person name="Ferjani R."/>
            <person name="El Hidri D."/>
            <person name="Ouzari H.I."/>
            <person name="Cherif A."/>
        </authorList>
    </citation>
    <scope>NUCLEOTIDE SEQUENCE [LARGE SCALE GENOMIC DNA]</scope>
    <source>
        <strain evidence="2 3">4.1R</strain>
    </source>
</reference>
<feature type="transmembrane region" description="Helical" evidence="1">
    <location>
        <begin position="68"/>
        <end position="87"/>
    </location>
</feature>
<feature type="transmembrane region" description="Helical" evidence="1">
    <location>
        <begin position="136"/>
        <end position="153"/>
    </location>
</feature>
<dbReference type="InterPro" id="IPR046739">
    <property type="entry name" value="DUF6789"/>
</dbReference>
<keyword evidence="2" id="KW-0808">Transferase</keyword>